<evidence type="ECO:0000313" key="2">
    <source>
        <dbReference type="EMBL" id="EHL01712.1"/>
    </source>
</evidence>
<keyword evidence="1" id="KW-0812">Transmembrane</keyword>
<keyword evidence="1" id="KW-1133">Transmembrane helix</keyword>
<dbReference type="Proteomes" id="UP000005446">
    <property type="component" value="Unassembled WGS sequence"/>
</dbReference>
<reference evidence="2 3" key="1">
    <citation type="journal article" date="2012" name="Eukaryot. Cell">
        <title>Genome sequence of the fungus Glarea lozoyensis: the first genome sequence of a species from the Helotiaceae family.</title>
        <authorList>
            <person name="Youssar L."/>
            <person name="Gruening B.A."/>
            <person name="Erxleben A."/>
            <person name="Guenther S."/>
            <person name="Huettel W."/>
        </authorList>
    </citation>
    <scope>NUCLEOTIDE SEQUENCE [LARGE SCALE GENOMIC DNA]</scope>
    <source>
        <strain evidence="3">ATCC 74030 / MF5533</strain>
    </source>
</reference>
<accession>H0EIJ1</accession>
<gene>
    <name evidence="2" type="ORF">M7I_2350</name>
</gene>
<organism evidence="2 3">
    <name type="scientific">Glarea lozoyensis (strain ATCC 74030 / MF5533)</name>
    <dbReference type="NCBI Taxonomy" id="1104152"/>
    <lineage>
        <taxon>Eukaryota</taxon>
        <taxon>Fungi</taxon>
        <taxon>Dikarya</taxon>
        <taxon>Ascomycota</taxon>
        <taxon>Pezizomycotina</taxon>
        <taxon>Leotiomycetes</taxon>
        <taxon>Helotiales</taxon>
        <taxon>Helotiaceae</taxon>
        <taxon>Glarea</taxon>
    </lineage>
</organism>
<keyword evidence="1" id="KW-0472">Membrane</keyword>
<name>H0EIJ1_GLAL7</name>
<proteinExistence type="predicted"/>
<evidence type="ECO:0000313" key="3">
    <source>
        <dbReference type="Proteomes" id="UP000005446"/>
    </source>
</evidence>
<dbReference type="EMBL" id="AGUE01000047">
    <property type="protein sequence ID" value="EHL01712.1"/>
    <property type="molecule type" value="Genomic_DNA"/>
</dbReference>
<comment type="caution">
    <text evidence="2">The sequence shown here is derived from an EMBL/GenBank/DDBJ whole genome shotgun (WGS) entry which is preliminary data.</text>
</comment>
<dbReference type="HOGENOM" id="CLU_2320637_0_0_1"/>
<evidence type="ECO:0000256" key="1">
    <source>
        <dbReference type="SAM" id="Phobius"/>
    </source>
</evidence>
<keyword evidence="3" id="KW-1185">Reference proteome</keyword>
<sequence>MDDSDLAGPILFFLLFGTFLLFSGKVHFGLHLFTPNPLTHVTTSRVLFLPTANTIVTFIKHSYLHKIRFCTRILPITTSLDKFGRCGVSNGRHVRLRVD</sequence>
<feature type="transmembrane region" description="Helical" evidence="1">
    <location>
        <begin position="6"/>
        <end position="23"/>
    </location>
</feature>
<protein>
    <submittedName>
        <fullName evidence="2">Uncharacterized protein</fullName>
    </submittedName>
</protein>
<dbReference type="InParanoid" id="H0EIJ1"/>
<dbReference type="AlphaFoldDB" id="H0EIJ1"/>